<dbReference type="Proteomes" id="UP000032360">
    <property type="component" value="Unassembled WGS sequence"/>
</dbReference>
<comment type="caution">
    <text evidence="3">The sequence shown here is derived from an EMBL/GenBank/DDBJ whole genome shotgun (WGS) entry which is preliminary data.</text>
</comment>
<evidence type="ECO:0000256" key="2">
    <source>
        <dbReference type="ARBA" id="ARBA00023239"/>
    </source>
</evidence>
<dbReference type="OrthoDB" id="9797895at2"/>
<evidence type="ECO:0000313" key="4">
    <source>
        <dbReference type="Proteomes" id="UP000032360"/>
    </source>
</evidence>
<dbReference type="PANTHER" id="PTHR33542">
    <property type="entry name" value="SIROHYDROCHLORIN FERROCHELATASE, CHLOROPLASTIC"/>
    <property type="match status" value="1"/>
</dbReference>
<reference evidence="3 4" key="1">
    <citation type="submission" date="2015-01" db="EMBL/GenBank/DDBJ databases">
        <title>Draft genome of the acidophilic iron oxidizer Acidithrix ferrooxidans strain Py-F3.</title>
        <authorList>
            <person name="Poehlein A."/>
            <person name="Eisen S."/>
            <person name="Schloemann M."/>
            <person name="Johnson B.D."/>
            <person name="Daniel R."/>
            <person name="Muehling M."/>
        </authorList>
    </citation>
    <scope>NUCLEOTIDE SEQUENCE [LARGE SCALE GENOMIC DNA]</scope>
    <source>
        <strain evidence="3 4">Py-F3</strain>
    </source>
</reference>
<dbReference type="AlphaFoldDB" id="A0A0D8HK35"/>
<dbReference type="GO" id="GO:0016852">
    <property type="term" value="F:sirohydrochlorin cobaltochelatase activity"/>
    <property type="evidence" value="ECO:0007669"/>
    <property type="project" value="UniProtKB-EC"/>
</dbReference>
<dbReference type="RefSeq" id="WP_052604769.1">
    <property type="nucleotide sequence ID" value="NZ_JXYS01000025.1"/>
</dbReference>
<dbReference type="CDD" id="cd03416">
    <property type="entry name" value="CbiX_SirB_N"/>
    <property type="match status" value="1"/>
</dbReference>
<dbReference type="InterPro" id="IPR050963">
    <property type="entry name" value="Sirohydro_Cobaltochel/CbiX"/>
</dbReference>
<name>A0A0D8HK35_9ACTN</name>
<organism evidence="3 4">
    <name type="scientific">Acidithrix ferrooxidans</name>
    <dbReference type="NCBI Taxonomy" id="1280514"/>
    <lineage>
        <taxon>Bacteria</taxon>
        <taxon>Bacillati</taxon>
        <taxon>Actinomycetota</taxon>
        <taxon>Acidimicrobiia</taxon>
        <taxon>Acidimicrobiales</taxon>
        <taxon>Acidimicrobiaceae</taxon>
        <taxon>Acidithrix</taxon>
    </lineage>
</organism>
<dbReference type="EMBL" id="JXYS01000025">
    <property type="protein sequence ID" value="KJF18112.1"/>
    <property type="molecule type" value="Genomic_DNA"/>
</dbReference>
<dbReference type="SUPFAM" id="SSF53800">
    <property type="entry name" value="Chelatase"/>
    <property type="match status" value="1"/>
</dbReference>
<dbReference type="PANTHER" id="PTHR33542:SF3">
    <property type="entry name" value="SIROHYDROCHLORIN FERROCHELATASE, CHLOROPLASTIC"/>
    <property type="match status" value="1"/>
</dbReference>
<dbReference type="Pfam" id="PF01903">
    <property type="entry name" value="CbiX"/>
    <property type="match status" value="2"/>
</dbReference>
<accession>A0A0D8HK35</accession>
<keyword evidence="2 3" id="KW-0456">Lyase</keyword>
<dbReference type="EC" id="4.99.1.3" evidence="3"/>
<proteinExistence type="predicted"/>
<dbReference type="CDD" id="cd03414">
    <property type="entry name" value="CbiX_SirB_C"/>
    <property type="match status" value="1"/>
</dbReference>
<dbReference type="STRING" id="1280514.AXFE_10130"/>
<dbReference type="GO" id="GO:0046872">
    <property type="term" value="F:metal ion binding"/>
    <property type="evidence" value="ECO:0007669"/>
    <property type="project" value="UniProtKB-KW"/>
</dbReference>
<evidence type="ECO:0000313" key="3">
    <source>
        <dbReference type="EMBL" id="KJF18112.1"/>
    </source>
</evidence>
<keyword evidence="4" id="KW-1185">Reference proteome</keyword>
<evidence type="ECO:0000256" key="1">
    <source>
        <dbReference type="ARBA" id="ARBA00022723"/>
    </source>
</evidence>
<keyword evidence="1" id="KW-0479">Metal-binding</keyword>
<sequence length="288" mass="32020">MTNELSDIFIVGHGTKSAMGQEQLRTLVEMCSKHFQGRKVGYGFLELADPHLETALRGFITKDTKEITVIPLVLLGAGHAKSDIAGAVEAARGEFTTIEFRYGRDLSISIELIDAFMERYRPIDPSQEKNEEAILLVGRGSSDPDANSEVAKIARMITEIHQISIVESAFISLTTPSVPQGLERAYRLGAKRITVLPYFLFAGALIDRISQQAKEWGVTHQDVTLGIHGELGPHEVLVELIAQRIAEADGDRVQMSCDRCIYRIRTKNFESNFGQPLVVAYPNDHHHH</sequence>
<dbReference type="InterPro" id="IPR002762">
    <property type="entry name" value="CbiX-like"/>
</dbReference>
<dbReference type="Gene3D" id="3.40.50.1400">
    <property type="match status" value="2"/>
</dbReference>
<protein>
    <submittedName>
        <fullName evidence="3">Sirohydrochlorin cobaltochelatase</fullName>
        <ecNumber evidence="3">4.99.1.3</ecNumber>
    </submittedName>
</protein>
<gene>
    <name evidence="3" type="primary">cbiX</name>
    <name evidence="3" type="ORF">AXFE_10130</name>
</gene>